<sequence>MIDDKGFIILIDGTPAYFSYSYNSKEATDISFVNPELVPSCRRNVLENVGSDRFPVLMEQNRRQSTYFNSDKRWCDDSRA</sequence>
<dbReference type="AlphaFoldDB" id="A0A8X6T6X1"/>
<dbReference type="OrthoDB" id="6435496at2759"/>
<name>A0A8X6T6X1_NEPPI</name>
<accession>A0A8X6T6X1</accession>
<dbReference type="Proteomes" id="UP000887013">
    <property type="component" value="Unassembled WGS sequence"/>
</dbReference>
<organism evidence="1 2">
    <name type="scientific">Nephila pilipes</name>
    <name type="common">Giant wood spider</name>
    <name type="synonym">Nephila maculata</name>
    <dbReference type="NCBI Taxonomy" id="299642"/>
    <lineage>
        <taxon>Eukaryota</taxon>
        <taxon>Metazoa</taxon>
        <taxon>Ecdysozoa</taxon>
        <taxon>Arthropoda</taxon>
        <taxon>Chelicerata</taxon>
        <taxon>Arachnida</taxon>
        <taxon>Araneae</taxon>
        <taxon>Araneomorphae</taxon>
        <taxon>Entelegynae</taxon>
        <taxon>Araneoidea</taxon>
        <taxon>Nephilidae</taxon>
        <taxon>Nephila</taxon>
    </lineage>
</organism>
<comment type="caution">
    <text evidence="1">The sequence shown here is derived from an EMBL/GenBank/DDBJ whole genome shotgun (WGS) entry which is preliminary data.</text>
</comment>
<dbReference type="EMBL" id="BMAW01051037">
    <property type="protein sequence ID" value="GFS78192.1"/>
    <property type="molecule type" value="Genomic_DNA"/>
</dbReference>
<gene>
    <name evidence="1" type="primary">AVEN_215432_1</name>
    <name evidence="1" type="ORF">NPIL_338871</name>
</gene>
<proteinExistence type="predicted"/>
<evidence type="ECO:0000313" key="1">
    <source>
        <dbReference type="EMBL" id="GFS78192.1"/>
    </source>
</evidence>
<evidence type="ECO:0000313" key="2">
    <source>
        <dbReference type="Proteomes" id="UP000887013"/>
    </source>
</evidence>
<protein>
    <submittedName>
        <fullName evidence="1">Uncharacterized protein</fullName>
    </submittedName>
</protein>
<reference evidence="1" key="1">
    <citation type="submission" date="2020-08" db="EMBL/GenBank/DDBJ databases">
        <title>Multicomponent nature underlies the extraordinary mechanical properties of spider dragline silk.</title>
        <authorList>
            <person name="Kono N."/>
            <person name="Nakamura H."/>
            <person name="Mori M."/>
            <person name="Yoshida Y."/>
            <person name="Ohtoshi R."/>
            <person name="Malay A.D."/>
            <person name="Moran D.A.P."/>
            <person name="Tomita M."/>
            <person name="Numata K."/>
            <person name="Arakawa K."/>
        </authorList>
    </citation>
    <scope>NUCLEOTIDE SEQUENCE</scope>
</reference>
<keyword evidence="2" id="KW-1185">Reference proteome</keyword>